<gene>
    <name evidence="1" type="ORF">IEE83_01355</name>
</gene>
<organism evidence="1 2">
    <name type="scientific">Dyadobacter subterraneus</name>
    <dbReference type="NCBI Taxonomy" id="2773304"/>
    <lineage>
        <taxon>Bacteria</taxon>
        <taxon>Pseudomonadati</taxon>
        <taxon>Bacteroidota</taxon>
        <taxon>Cytophagia</taxon>
        <taxon>Cytophagales</taxon>
        <taxon>Spirosomataceae</taxon>
        <taxon>Dyadobacter</taxon>
    </lineage>
</organism>
<dbReference type="EMBL" id="JACYGY010000001">
    <property type="protein sequence ID" value="MBE9460518.1"/>
    <property type="molecule type" value="Genomic_DNA"/>
</dbReference>
<protein>
    <submittedName>
        <fullName evidence="1">Uncharacterized protein</fullName>
    </submittedName>
</protein>
<comment type="caution">
    <text evidence="1">The sequence shown here is derived from an EMBL/GenBank/DDBJ whole genome shotgun (WGS) entry which is preliminary data.</text>
</comment>
<dbReference type="RefSeq" id="WP_194118849.1">
    <property type="nucleotide sequence ID" value="NZ_JACYGY010000001.1"/>
</dbReference>
<name>A0ABR9W519_9BACT</name>
<dbReference type="Proteomes" id="UP000634134">
    <property type="component" value="Unassembled WGS sequence"/>
</dbReference>
<reference evidence="2" key="1">
    <citation type="submission" date="2023-07" db="EMBL/GenBank/DDBJ databases">
        <title>Dyadobacter sp. nov 'subterranea' isolated from contaminted grondwater.</title>
        <authorList>
            <person name="Szabo I."/>
            <person name="Al-Omari J."/>
            <person name="Szerdahelyi S.G."/>
            <person name="Rado J."/>
        </authorList>
    </citation>
    <scope>NUCLEOTIDE SEQUENCE [LARGE SCALE GENOMIC DNA]</scope>
    <source>
        <strain evidence="2">UP-52</strain>
    </source>
</reference>
<evidence type="ECO:0000313" key="1">
    <source>
        <dbReference type="EMBL" id="MBE9460518.1"/>
    </source>
</evidence>
<evidence type="ECO:0000313" key="2">
    <source>
        <dbReference type="Proteomes" id="UP000634134"/>
    </source>
</evidence>
<proteinExistence type="predicted"/>
<accession>A0ABR9W519</accession>
<keyword evidence="2" id="KW-1185">Reference proteome</keyword>
<sequence length="83" mass="9063">MIEKFLGAAGDFIPGSFFVCRYLRYQALAKAGKIVAPRPPKVETLGNQNYEQSQALAINFNLKSKPKINISSANSLTQGFNLG</sequence>